<evidence type="ECO:0000256" key="1">
    <source>
        <dbReference type="SAM" id="MobiDB-lite"/>
    </source>
</evidence>
<organism evidence="3 4">
    <name type="scientific">Brachionus plicatilis</name>
    <name type="common">Marine rotifer</name>
    <name type="synonym">Brachionus muelleri</name>
    <dbReference type="NCBI Taxonomy" id="10195"/>
    <lineage>
        <taxon>Eukaryota</taxon>
        <taxon>Metazoa</taxon>
        <taxon>Spiralia</taxon>
        <taxon>Gnathifera</taxon>
        <taxon>Rotifera</taxon>
        <taxon>Eurotatoria</taxon>
        <taxon>Monogononta</taxon>
        <taxon>Pseudotrocha</taxon>
        <taxon>Ploima</taxon>
        <taxon>Brachionidae</taxon>
        <taxon>Brachionus</taxon>
    </lineage>
</organism>
<keyword evidence="2" id="KW-0732">Signal</keyword>
<comment type="caution">
    <text evidence="3">The sequence shown here is derived from an EMBL/GenBank/DDBJ whole genome shotgun (WGS) entry which is preliminary data.</text>
</comment>
<dbReference type="Proteomes" id="UP000276133">
    <property type="component" value="Unassembled WGS sequence"/>
</dbReference>
<dbReference type="EMBL" id="REGN01001758">
    <property type="protein sequence ID" value="RNA32707.1"/>
    <property type="molecule type" value="Genomic_DNA"/>
</dbReference>
<sequence>PQLLVFGLIVKILSIIFPCVADHVKPYPNTVHNSALMKFFQRFADHDHLILSKTSICLRNFIFGVPGQKGPQSETANAYNKQQGENANDDELVLQVTKKQKAKSQSSESNKK</sequence>
<gene>
    <name evidence="3" type="ORF">BpHYR1_038824</name>
</gene>
<evidence type="ECO:0000313" key="4">
    <source>
        <dbReference type="Proteomes" id="UP000276133"/>
    </source>
</evidence>
<keyword evidence="4" id="KW-1185">Reference proteome</keyword>
<feature type="compositionally biased region" description="Polar residues" evidence="1">
    <location>
        <begin position="70"/>
        <end position="86"/>
    </location>
</feature>
<protein>
    <submittedName>
        <fullName evidence="3">Uncharacterized protein</fullName>
    </submittedName>
</protein>
<feature type="region of interest" description="Disordered" evidence="1">
    <location>
        <begin position="68"/>
        <end position="90"/>
    </location>
</feature>
<feature type="chain" id="PRO_5018053555" evidence="2">
    <location>
        <begin position="22"/>
        <end position="112"/>
    </location>
</feature>
<dbReference type="AlphaFoldDB" id="A0A3M7SAM1"/>
<feature type="non-terminal residue" evidence="3">
    <location>
        <position position="1"/>
    </location>
</feature>
<feature type="signal peptide" evidence="2">
    <location>
        <begin position="1"/>
        <end position="21"/>
    </location>
</feature>
<name>A0A3M7SAM1_BRAPC</name>
<proteinExistence type="predicted"/>
<accession>A0A3M7SAM1</accession>
<evidence type="ECO:0000313" key="3">
    <source>
        <dbReference type="EMBL" id="RNA32707.1"/>
    </source>
</evidence>
<evidence type="ECO:0000256" key="2">
    <source>
        <dbReference type="SAM" id="SignalP"/>
    </source>
</evidence>
<reference evidence="3 4" key="1">
    <citation type="journal article" date="2018" name="Sci. Rep.">
        <title>Genomic signatures of local adaptation to the degree of environmental predictability in rotifers.</title>
        <authorList>
            <person name="Franch-Gras L."/>
            <person name="Hahn C."/>
            <person name="Garcia-Roger E.M."/>
            <person name="Carmona M.J."/>
            <person name="Serra M."/>
            <person name="Gomez A."/>
        </authorList>
    </citation>
    <scope>NUCLEOTIDE SEQUENCE [LARGE SCALE GENOMIC DNA]</scope>
    <source>
        <strain evidence="3">HYR1</strain>
    </source>
</reference>